<reference evidence="1" key="1">
    <citation type="journal article" date="2020" name="Nature">
        <title>Giant virus diversity and host interactions through global metagenomics.</title>
        <authorList>
            <person name="Schulz F."/>
            <person name="Roux S."/>
            <person name="Paez-Espino D."/>
            <person name="Jungbluth S."/>
            <person name="Walsh D.A."/>
            <person name="Denef V.J."/>
            <person name="McMahon K.D."/>
            <person name="Konstantinidis K.T."/>
            <person name="Eloe-Fadrosh E.A."/>
            <person name="Kyrpides N.C."/>
            <person name="Woyke T."/>
        </authorList>
    </citation>
    <scope>NUCLEOTIDE SEQUENCE</scope>
    <source>
        <strain evidence="1">GVMAG-M-3300024336-7</strain>
    </source>
</reference>
<dbReference type="EMBL" id="MN740268">
    <property type="protein sequence ID" value="QHT96875.1"/>
    <property type="molecule type" value="Genomic_DNA"/>
</dbReference>
<evidence type="ECO:0000313" key="1">
    <source>
        <dbReference type="EMBL" id="QHT96875.1"/>
    </source>
</evidence>
<proteinExistence type="predicted"/>
<name>A0A6C0IWR4_9ZZZZ</name>
<sequence>MAQPVVIKEKWHFSGDRHPPKHECLMGICGHAKQTKRHKRHKCTKKCYYSGVCLQGRKTGKRHCDLPSKQKNYVLRQM</sequence>
<organism evidence="1">
    <name type="scientific">viral metagenome</name>
    <dbReference type="NCBI Taxonomy" id="1070528"/>
    <lineage>
        <taxon>unclassified sequences</taxon>
        <taxon>metagenomes</taxon>
        <taxon>organismal metagenomes</taxon>
    </lineage>
</organism>
<protein>
    <submittedName>
        <fullName evidence="1">Uncharacterized protein</fullName>
    </submittedName>
</protein>
<dbReference type="AlphaFoldDB" id="A0A6C0IWR4"/>
<accession>A0A6C0IWR4</accession>